<comment type="caution">
    <text evidence="2">The sequence shown here is derived from an EMBL/GenBank/DDBJ whole genome shotgun (WGS) entry which is preliminary data.</text>
</comment>
<protein>
    <submittedName>
        <fullName evidence="2">Uncharacterized protein</fullName>
    </submittedName>
</protein>
<evidence type="ECO:0000256" key="1">
    <source>
        <dbReference type="SAM" id="SignalP"/>
    </source>
</evidence>
<sequence length="91" mass="9820">MKTFRILLAALAVATAFGLNASAFKSNGVVTASSVEPMYLITDDQNDFYGTTANKTDTETRCPGSDRECALEQNAQGAPEVIKWDGPQIKF</sequence>
<feature type="chain" id="PRO_5047479495" evidence="1">
    <location>
        <begin position="22"/>
        <end position="91"/>
    </location>
</feature>
<evidence type="ECO:0000313" key="2">
    <source>
        <dbReference type="EMBL" id="GAA4442185.1"/>
    </source>
</evidence>
<accession>A0ABP8M0T5</accession>
<feature type="signal peptide" evidence="1">
    <location>
        <begin position="1"/>
        <end position="21"/>
    </location>
</feature>
<dbReference type="Proteomes" id="UP001501508">
    <property type="component" value="Unassembled WGS sequence"/>
</dbReference>
<dbReference type="RefSeq" id="WP_345030329.1">
    <property type="nucleotide sequence ID" value="NZ_BAABEY010000026.1"/>
</dbReference>
<dbReference type="EMBL" id="BAABEY010000026">
    <property type="protein sequence ID" value="GAA4442185.1"/>
    <property type="molecule type" value="Genomic_DNA"/>
</dbReference>
<keyword evidence="3" id="KW-1185">Reference proteome</keyword>
<name>A0ABP8M0T5_9BACT</name>
<evidence type="ECO:0000313" key="3">
    <source>
        <dbReference type="Proteomes" id="UP001501508"/>
    </source>
</evidence>
<gene>
    <name evidence="2" type="ORF">GCM10023091_28500</name>
</gene>
<organism evidence="2 3">
    <name type="scientific">Ravibacter arvi</name>
    <dbReference type="NCBI Taxonomy" id="2051041"/>
    <lineage>
        <taxon>Bacteria</taxon>
        <taxon>Pseudomonadati</taxon>
        <taxon>Bacteroidota</taxon>
        <taxon>Cytophagia</taxon>
        <taxon>Cytophagales</taxon>
        <taxon>Spirosomataceae</taxon>
        <taxon>Ravibacter</taxon>
    </lineage>
</organism>
<keyword evidence="1" id="KW-0732">Signal</keyword>
<reference evidence="3" key="1">
    <citation type="journal article" date="2019" name="Int. J. Syst. Evol. Microbiol.">
        <title>The Global Catalogue of Microorganisms (GCM) 10K type strain sequencing project: providing services to taxonomists for standard genome sequencing and annotation.</title>
        <authorList>
            <consortium name="The Broad Institute Genomics Platform"/>
            <consortium name="The Broad Institute Genome Sequencing Center for Infectious Disease"/>
            <person name="Wu L."/>
            <person name="Ma J."/>
        </authorList>
    </citation>
    <scope>NUCLEOTIDE SEQUENCE [LARGE SCALE GENOMIC DNA]</scope>
    <source>
        <strain evidence="3">JCM 31920</strain>
    </source>
</reference>
<proteinExistence type="predicted"/>